<proteinExistence type="inferred from homology"/>
<dbReference type="Gene3D" id="3.40.190.10">
    <property type="entry name" value="Periplasmic binding protein-like II"/>
    <property type="match status" value="2"/>
</dbReference>
<dbReference type="SMART" id="SM00062">
    <property type="entry name" value="PBPb"/>
    <property type="match status" value="1"/>
</dbReference>
<dbReference type="SUPFAM" id="SSF53850">
    <property type="entry name" value="Periplasmic binding protein-like II"/>
    <property type="match status" value="1"/>
</dbReference>
<keyword evidence="4" id="KW-0449">Lipoprotein</keyword>
<keyword evidence="2 5" id="KW-0732">Signal</keyword>
<protein>
    <submittedName>
        <fullName evidence="7">Phosphonate transport system substrate-binding protein</fullName>
    </submittedName>
</protein>
<dbReference type="InterPro" id="IPR005770">
    <property type="entry name" value="PhnD"/>
</dbReference>
<evidence type="ECO:0000256" key="3">
    <source>
        <dbReference type="ARBA" id="ARBA00023139"/>
    </source>
</evidence>
<comment type="caution">
    <text evidence="7">The sequence shown here is derived from an EMBL/GenBank/DDBJ whole genome shotgun (WGS) entry which is preliminary data.</text>
</comment>
<dbReference type="RefSeq" id="WP_029268718.1">
    <property type="nucleotide sequence ID" value="NZ_JAGIKX010000005.1"/>
</dbReference>
<reference evidence="7 8" key="1">
    <citation type="submission" date="2021-03" db="EMBL/GenBank/DDBJ databases">
        <title>Genomic Encyclopedia of Type Strains, Phase IV (KMG-IV): sequencing the most valuable type-strain genomes for metagenomic binning, comparative biology and taxonomic classification.</title>
        <authorList>
            <person name="Goeker M."/>
        </authorList>
    </citation>
    <scope>NUCLEOTIDE SEQUENCE [LARGE SCALE GENOMIC DNA]</scope>
    <source>
        <strain evidence="7 8">DSM 25790</strain>
    </source>
</reference>
<evidence type="ECO:0000259" key="6">
    <source>
        <dbReference type="SMART" id="SM00062"/>
    </source>
</evidence>
<dbReference type="PANTHER" id="PTHR35841">
    <property type="entry name" value="PHOSPHONATES-BINDING PERIPLASMIC PROTEIN"/>
    <property type="match status" value="1"/>
</dbReference>
<dbReference type="CDD" id="cd01071">
    <property type="entry name" value="PBP2_PhnD_like"/>
    <property type="match status" value="1"/>
</dbReference>
<keyword evidence="8" id="KW-1185">Reference proteome</keyword>
<gene>
    <name evidence="7" type="ORF">J2Z81_001028</name>
</gene>
<name>A0ABS4S6F9_9BACI</name>
<evidence type="ECO:0000256" key="4">
    <source>
        <dbReference type="ARBA" id="ARBA00023288"/>
    </source>
</evidence>
<evidence type="ECO:0000313" key="8">
    <source>
        <dbReference type="Proteomes" id="UP001519294"/>
    </source>
</evidence>
<dbReference type="InterPro" id="IPR001638">
    <property type="entry name" value="Solute-binding_3/MltF_N"/>
</dbReference>
<evidence type="ECO:0000256" key="2">
    <source>
        <dbReference type="ARBA" id="ARBA00022729"/>
    </source>
</evidence>
<feature type="signal peptide" evidence="5">
    <location>
        <begin position="1"/>
        <end position="22"/>
    </location>
</feature>
<dbReference type="PANTHER" id="PTHR35841:SF1">
    <property type="entry name" value="PHOSPHONATES-BINDING PERIPLASMIC PROTEIN"/>
    <property type="match status" value="1"/>
</dbReference>
<evidence type="ECO:0000256" key="5">
    <source>
        <dbReference type="SAM" id="SignalP"/>
    </source>
</evidence>
<organism evidence="7 8">
    <name type="scientific">Virgibacillus alimentarius</name>
    <dbReference type="NCBI Taxonomy" id="698769"/>
    <lineage>
        <taxon>Bacteria</taxon>
        <taxon>Bacillati</taxon>
        <taxon>Bacillota</taxon>
        <taxon>Bacilli</taxon>
        <taxon>Bacillales</taxon>
        <taxon>Bacillaceae</taxon>
        <taxon>Virgibacillus</taxon>
    </lineage>
</organism>
<comment type="similarity">
    <text evidence="1">Belongs to the phosphate/phosphite/phosphonate binding protein family.</text>
</comment>
<sequence>MKKLASLGFILLLSLGILSACGGEDEAAKAEKGEEKLEELSVQFVPSQNADTLEAKAKPLEELLSNELDIPVKVSVSTDYNTIIEAMDSEQVDVGFLPPTAYVLAKEQSAADVILQAQRYGVNDDGSDTDELVDSYKSIFIVREDSDIQSVEDLKGKKIGYQNVTSSAGFVWPAATLMDVGIHPLNDVESVTLKGHDQAVISLLNGDIDAAVTFQDARNIVKEDYENVFDETRIIKFTEDIPNDTVTIRPEINDETKEKIKDAFIAIGKDEEGRKIIQDIYSHEGYVESKDSNFDIVREYEEKVSEEIEQ</sequence>
<feature type="domain" description="Solute-binding protein family 3/N-terminal" evidence="6">
    <location>
        <begin position="52"/>
        <end position="284"/>
    </location>
</feature>
<dbReference type="PROSITE" id="PS51257">
    <property type="entry name" value="PROKAR_LIPOPROTEIN"/>
    <property type="match status" value="1"/>
</dbReference>
<evidence type="ECO:0000256" key="1">
    <source>
        <dbReference type="ARBA" id="ARBA00007162"/>
    </source>
</evidence>
<evidence type="ECO:0000313" key="7">
    <source>
        <dbReference type="EMBL" id="MBP2257084.1"/>
    </source>
</evidence>
<dbReference type="NCBIfam" id="TIGR01098">
    <property type="entry name" value="3A0109s03R"/>
    <property type="match status" value="1"/>
</dbReference>
<keyword evidence="3" id="KW-0564">Palmitate</keyword>
<accession>A0ABS4S6F9</accession>
<dbReference type="Pfam" id="PF12974">
    <property type="entry name" value="Phosphonate-bd"/>
    <property type="match status" value="1"/>
</dbReference>
<feature type="chain" id="PRO_5045638899" evidence="5">
    <location>
        <begin position="23"/>
        <end position="310"/>
    </location>
</feature>
<dbReference type="EMBL" id="JAGIKX010000005">
    <property type="protein sequence ID" value="MBP2257084.1"/>
    <property type="molecule type" value="Genomic_DNA"/>
</dbReference>
<dbReference type="Proteomes" id="UP001519294">
    <property type="component" value="Unassembled WGS sequence"/>
</dbReference>